<keyword evidence="3" id="KW-1133">Transmembrane helix</keyword>
<evidence type="ECO:0000256" key="3">
    <source>
        <dbReference type="SAM" id="Phobius"/>
    </source>
</evidence>
<evidence type="ECO:0000259" key="4">
    <source>
        <dbReference type="PROSITE" id="PS51186"/>
    </source>
</evidence>
<sequence>MTTRSVALPDGSVLRIRPYRPEDREDVLRIFSSGMLSLALGGTGYVLNNSRPLKVLSYALPAASLLVSRKRVGLLGGAVATVGAAALMPCLVFALLRQAMSKYVTQSITGVDLSDIESFYSTTGAGHGSAFWVAELIEPEPATTTPPSSAAAAPLPSRPSRTALAGGSLLQAVPDAPDAAPAPLPATAPTAGPAPSLTTAQPSREIAMGVRADRDGAVAASSRSGSAKANGSHISAVMELADGADAEERQIRALVSGLVAAAVGRIEAAASACDAAARPTSPTSSLPSAKEAISLACAGEEPQIENDAEEALEPAGPVDGASQPEATKAPSVAAAAAPAVPAPGTPAEVVKRPRIGSFVTPSGTGPALLTAKPAAAAAAATVAAAEPPPPPTAAAEPPPPPTAAAEPRAAAARRPIIIGHVALERKSWRLAELRRMSVLKRYAGRGVGGRLLEMLVAHARDVGFRELVLHTSGMQPAARRLYERGGWAVSKVTRVQCVDVFTYTLDLTKRPTS</sequence>
<evidence type="ECO:0000313" key="5">
    <source>
        <dbReference type="EMBL" id="GLC51911.1"/>
    </source>
</evidence>
<dbReference type="InterPro" id="IPR016181">
    <property type="entry name" value="Acyl_CoA_acyltransferase"/>
</dbReference>
<evidence type="ECO:0000313" key="6">
    <source>
        <dbReference type="Proteomes" id="UP001165080"/>
    </source>
</evidence>
<feature type="region of interest" description="Disordered" evidence="2">
    <location>
        <begin position="313"/>
        <end position="334"/>
    </location>
</feature>
<dbReference type="Gene3D" id="3.40.630.30">
    <property type="match status" value="1"/>
</dbReference>
<reference evidence="5 6" key="1">
    <citation type="journal article" date="2023" name="Commun. Biol.">
        <title>Reorganization of the ancestral sex-determining regions during the evolution of trioecy in Pleodorina starrii.</title>
        <authorList>
            <person name="Takahashi K."/>
            <person name="Suzuki S."/>
            <person name="Kawai-Toyooka H."/>
            <person name="Yamamoto K."/>
            <person name="Hamaji T."/>
            <person name="Ootsuki R."/>
            <person name="Yamaguchi H."/>
            <person name="Kawachi M."/>
            <person name="Higashiyama T."/>
            <person name="Nozaki H."/>
        </authorList>
    </citation>
    <scope>NUCLEOTIDE SEQUENCE [LARGE SCALE GENOMIC DNA]</scope>
    <source>
        <strain evidence="5 6">NIES-4479</strain>
    </source>
</reference>
<dbReference type="SUPFAM" id="SSF55729">
    <property type="entry name" value="Acyl-CoA N-acyltransferases (Nat)"/>
    <property type="match status" value="1"/>
</dbReference>
<feature type="domain" description="N-acetyltransferase" evidence="4">
    <location>
        <begin position="366"/>
        <end position="508"/>
    </location>
</feature>
<feature type="compositionally biased region" description="Pro residues" evidence="2">
    <location>
        <begin position="386"/>
        <end position="402"/>
    </location>
</feature>
<feature type="region of interest" description="Disordered" evidence="2">
    <location>
        <begin position="380"/>
        <end position="410"/>
    </location>
</feature>
<dbReference type="EMBL" id="BRXU01000005">
    <property type="protein sequence ID" value="GLC51911.1"/>
    <property type="molecule type" value="Genomic_DNA"/>
</dbReference>
<evidence type="ECO:0000256" key="2">
    <source>
        <dbReference type="SAM" id="MobiDB-lite"/>
    </source>
</evidence>
<dbReference type="PANTHER" id="PTHR13947">
    <property type="entry name" value="GNAT FAMILY N-ACETYLTRANSFERASE"/>
    <property type="match status" value="1"/>
</dbReference>
<accession>A0A9W6BGR4</accession>
<dbReference type="InterPro" id="IPR000182">
    <property type="entry name" value="GNAT_dom"/>
</dbReference>
<dbReference type="Pfam" id="PF00583">
    <property type="entry name" value="Acetyltransf_1"/>
    <property type="match status" value="1"/>
</dbReference>
<keyword evidence="3" id="KW-0472">Membrane</keyword>
<feature type="transmembrane region" description="Helical" evidence="3">
    <location>
        <begin position="74"/>
        <end position="96"/>
    </location>
</feature>
<gene>
    <name evidence="5" type="primary">PLEST003613</name>
    <name evidence="5" type="ORF">PLESTB_000562000</name>
</gene>
<dbReference type="OrthoDB" id="41532at2759"/>
<keyword evidence="6" id="KW-1185">Reference proteome</keyword>
<organism evidence="5 6">
    <name type="scientific">Pleodorina starrii</name>
    <dbReference type="NCBI Taxonomy" id="330485"/>
    <lineage>
        <taxon>Eukaryota</taxon>
        <taxon>Viridiplantae</taxon>
        <taxon>Chlorophyta</taxon>
        <taxon>core chlorophytes</taxon>
        <taxon>Chlorophyceae</taxon>
        <taxon>CS clade</taxon>
        <taxon>Chlamydomonadales</taxon>
        <taxon>Volvocaceae</taxon>
        <taxon>Pleodorina</taxon>
    </lineage>
</organism>
<name>A0A9W6BGR4_9CHLO</name>
<feature type="region of interest" description="Disordered" evidence="2">
    <location>
        <begin position="175"/>
        <end position="200"/>
    </location>
</feature>
<dbReference type="AlphaFoldDB" id="A0A9W6BGR4"/>
<proteinExistence type="predicted"/>
<dbReference type="GO" id="GO:0008080">
    <property type="term" value="F:N-acetyltransferase activity"/>
    <property type="evidence" value="ECO:0007669"/>
    <property type="project" value="InterPro"/>
</dbReference>
<feature type="compositionally biased region" description="Low complexity" evidence="2">
    <location>
        <begin position="187"/>
        <end position="200"/>
    </location>
</feature>
<keyword evidence="3" id="KW-0812">Transmembrane</keyword>
<dbReference type="Proteomes" id="UP001165080">
    <property type="component" value="Unassembled WGS sequence"/>
</dbReference>
<dbReference type="InterPro" id="IPR050769">
    <property type="entry name" value="NAT_camello-type"/>
</dbReference>
<evidence type="ECO:0000256" key="1">
    <source>
        <dbReference type="ARBA" id="ARBA00022679"/>
    </source>
</evidence>
<dbReference type="PROSITE" id="PS51186">
    <property type="entry name" value="GNAT"/>
    <property type="match status" value="1"/>
</dbReference>
<keyword evidence="1" id="KW-0808">Transferase</keyword>
<dbReference type="CDD" id="cd04301">
    <property type="entry name" value="NAT_SF"/>
    <property type="match status" value="1"/>
</dbReference>
<feature type="compositionally biased region" description="Low complexity" evidence="2">
    <location>
        <begin position="324"/>
        <end position="334"/>
    </location>
</feature>
<protein>
    <recommendedName>
        <fullName evidence="4">N-acetyltransferase domain-containing protein</fullName>
    </recommendedName>
</protein>
<comment type="caution">
    <text evidence="5">The sequence shown here is derived from an EMBL/GenBank/DDBJ whole genome shotgun (WGS) entry which is preliminary data.</text>
</comment>
<dbReference type="PANTHER" id="PTHR13947:SF37">
    <property type="entry name" value="LD18367P"/>
    <property type="match status" value="1"/>
</dbReference>